<organism evidence="1 2">
    <name type="scientific">Paeniglutamicibacter gangotriensis Lz1y</name>
    <dbReference type="NCBI Taxonomy" id="1276920"/>
    <lineage>
        <taxon>Bacteria</taxon>
        <taxon>Bacillati</taxon>
        <taxon>Actinomycetota</taxon>
        <taxon>Actinomycetes</taxon>
        <taxon>Micrococcales</taxon>
        <taxon>Micrococcaceae</taxon>
        <taxon>Paeniglutamicibacter</taxon>
    </lineage>
</organism>
<name>M7MR65_9MICC</name>
<protein>
    <submittedName>
        <fullName evidence="1">Uncharacterized protein</fullName>
    </submittedName>
</protein>
<proteinExistence type="predicted"/>
<accession>M7MR65</accession>
<evidence type="ECO:0000313" key="2">
    <source>
        <dbReference type="Proteomes" id="UP000012015"/>
    </source>
</evidence>
<comment type="caution">
    <text evidence="1">The sequence shown here is derived from an EMBL/GenBank/DDBJ whole genome shotgun (WGS) entry which is preliminary data.</text>
</comment>
<dbReference type="AlphaFoldDB" id="M7MR65"/>
<keyword evidence="2" id="KW-1185">Reference proteome</keyword>
<dbReference type="EMBL" id="AOCK01000009">
    <property type="protein sequence ID" value="EMQ97541.1"/>
    <property type="molecule type" value="Genomic_DNA"/>
</dbReference>
<sequence length="52" mass="5228">MKLPLIGADNRGSGLLPASAPTAADDFGFLFLLTASEALLAPPRSATSLTAV</sequence>
<evidence type="ECO:0000313" key="1">
    <source>
        <dbReference type="EMBL" id="EMQ97541.1"/>
    </source>
</evidence>
<dbReference type="STRING" id="1276920.ADIAG_02921"/>
<gene>
    <name evidence="1" type="ORF">ADIAG_02921</name>
</gene>
<reference evidence="1 2" key="1">
    <citation type="journal article" date="2013" name="Genome Announc.">
        <title>Draft Genome Sequence of Arthrobacter gangotriensis Strain Lz1yT, Isolated from a Penguin Rookery Soil Sample Collected in Antarctica, near the Indian Station Dakshin Gangotri.</title>
        <authorList>
            <person name="Shivaji S."/>
            <person name="Ara S."/>
            <person name="Bandi S."/>
            <person name="Singh A."/>
            <person name="Kumar Pinnaka A."/>
        </authorList>
    </citation>
    <scope>NUCLEOTIDE SEQUENCE [LARGE SCALE GENOMIC DNA]</scope>
    <source>
        <strain evidence="1 2">Lz1y</strain>
    </source>
</reference>
<dbReference type="Proteomes" id="UP000012015">
    <property type="component" value="Unassembled WGS sequence"/>
</dbReference>